<organism evidence="2">
    <name type="scientific">Timema poppense</name>
    <name type="common">Walking stick</name>
    <dbReference type="NCBI Taxonomy" id="170557"/>
    <lineage>
        <taxon>Eukaryota</taxon>
        <taxon>Metazoa</taxon>
        <taxon>Ecdysozoa</taxon>
        <taxon>Arthropoda</taxon>
        <taxon>Hexapoda</taxon>
        <taxon>Insecta</taxon>
        <taxon>Pterygota</taxon>
        <taxon>Neoptera</taxon>
        <taxon>Polyneoptera</taxon>
        <taxon>Phasmatodea</taxon>
        <taxon>Timematodea</taxon>
        <taxon>Timematoidea</taxon>
        <taxon>Timematidae</taxon>
        <taxon>Timema</taxon>
    </lineage>
</organism>
<proteinExistence type="predicted"/>
<dbReference type="AlphaFoldDB" id="A0A7R9H6H4"/>
<sequence length="275" mass="31197">MSSILEGPKREINQENLTVAQQWLRWEGVEGQGTGTMNIGTLTGRDREVDRREKIGYPGLERDQVEAPHSSLTKFDYETGPISSVVNHIPSSKVFEPTTSQSHEVLLIRRAYIGRSDAIPFNATKSIAKFCRRPFKFILDNIICWVLVQLKIATVKSSGSTPAYVWRESGKPFRKTTLSTPDRDLTLDISIIDGPVYFESSTLRVCCYQVFQSRLFIPRPKCHARTVPALNLLNLEADVGQLWQVISEKPRPTRASQRRRTVSSMNEGDDEEQQE</sequence>
<accession>A0A7R9H6H4</accession>
<evidence type="ECO:0000256" key="1">
    <source>
        <dbReference type="SAM" id="MobiDB-lite"/>
    </source>
</evidence>
<dbReference type="EMBL" id="OD005093">
    <property type="protein sequence ID" value="CAD7410997.1"/>
    <property type="molecule type" value="Genomic_DNA"/>
</dbReference>
<feature type="region of interest" description="Disordered" evidence="1">
    <location>
        <begin position="250"/>
        <end position="275"/>
    </location>
</feature>
<name>A0A7R9H6H4_TIMPO</name>
<evidence type="ECO:0000313" key="2">
    <source>
        <dbReference type="EMBL" id="CAD7410997.1"/>
    </source>
</evidence>
<gene>
    <name evidence="2" type="ORF">TPSB3V08_LOCUS7644</name>
</gene>
<protein>
    <submittedName>
        <fullName evidence="2">Uncharacterized protein</fullName>
    </submittedName>
</protein>
<reference evidence="2" key="1">
    <citation type="submission" date="2020-11" db="EMBL/GenBank/DDBJ databases">
        <authorList>
            <person name="Tran Van P."/>
        </authorList>
    </citation>
    <scope>NUCLEOTIDE SEQUENCE</scope>
</reference>